<gene>
    <name evidence="2" type="ORF">SNAT2548_LOCUS19319</name>
</gene>
<evidence type="ECO:0000313" key="3">
    <source>
        <dbReference type="Proteomes" id="UP000604046"/>
    </source>
</evidence>
<proteinExistence type="predicted"/>
<keyword evidence="3" id="KW-1185">Reference proteome</keyword>
<feature type="compositionally biased region" description="Pro residues" evidence="1">
    <location>
        <begin position="626"/>
        <end position="647"/>
    </location>
</feature>
<evidence type="ECO:0000256" key="1">
    <source>
        <dbReference type="SAM" id="MobiDB-lite"/>
    </source>
</evidence>
<comment type="caution">
    <text evidence="2">The sequence shown here is derived from an EMBL/GenBank/DDBJ whole genome shotgun (WGS) entry which is preliminary data.</text>
</comment>
<sequence length="1222" mass="134949">MAPVKLFKTPQYSVKQPPDAAVCKLPANGILCAPSASGKTVLLVSMILEQYRGCFERIFVFSPSVMIDSAWQPVKDYVRDELGVNTDREQCFFEDWDEAALRKIMADQKRITQKSKELSLKKLYQVLVVLDDLADNPAVHRKTGDGVLDSLFSRGRHYCISSWVSTQKLRLMSSAVRVNTMFYCVFRLRNQLELDALVEELSAMLPKETLYAMYEEATREPYSFWYVNLRAPKEDMFMVRWDRKFVVNGDGCCTTTTGVYDPSRYWPPPERPRQVSEESAVSEFPARRTGIFRRKRKLMVSLYVDSRMRTQGTDSDFSFDIGESVHIQSGAKLAVYKVRIADAFLSTDRGTFLYWTDTVADTLHYAELPVGAYTGPRLAAWISSNFAAATYTAETNELDVSWDGVRLILNDAELRQHFPGTGSYPPGASPSKPLSINHLLGPSYLSGSVQRFVFVQMNVYSELYLRCPSLANGETTVGPLGHDILCKIVVSKGVGHIMETQTSEGHYVNLHGPITLRHLRFKLTDFQGNVVNTRGTSVSFVVFLDAPAPVAAEPPVAEPPVAEPAAPEQPEPAQPAPAPAQPSEPSVVPAPEPPQRKRRGRPPGSKNKPKPAPPTVAVQPVVAEPPKAPPTAAPAPEPPAPPAAQPPEPERPVRMTPSEARHARHLSRADRFHERNEAAMLRAFHKQYPSYNLTPLLYKRQQQLIDARAFNEWLANRRLRQEGESYADEVGRMTDAVNRRIPQLRWAPAERAGVRRMARDVAAGRNTAATESDWTEEEKRDWYRERPDDAEYYQVQRDLLRDGLTRKAQLTQLAPHREGGPMLWAIGLEGPSPLKRPEAEQYHPLHVSLAFDDELSEEQKEDLLREWGEEREVTLQFHGRALPQLGKDMEERRAHGFRVKPSYSQVLGFIAEGEPLPINLPNRNASIYTSSHFWLDANEGYDGVPFPRRDFLRPRPFDMESDSDFGAVAPPQIIGRPSEVEPLLERAGQRAQEVERAAARDIEQFMSEQMAEAEATEGYATVAEAAAGAAEAATAAEAGGGTLAGIGSGLAAAALPVAATLEAAAGGLAVAGAGAALVGTAWALHGGMVAAEHLMGWGGGGGGTDTDASRPSSAPDIQTLNGMQEFGAEQHFQVREQRPRPQVYRMDTESEAEPRAQPAPRVQARPARPTRFPTGLNPAPLAQSSGSDSSRPRMQRQASDRSRAAPPPSFEALRSASEPEAA</sequence>
<dbReference type="EMBL" id="CAJNDS010002173">
    <property type="protein sequence ID" value="CAE7359979.1"/>
    <property type="molecule type" value="Genomic_DNA"/>
</dbReference>
<dbReference type="AlphaFoldDB" id="A0A812Q872"/>
<feature type="region of interest" description="Disordered" evidence="1">
    <location>
        <begin position="1129"/>
        <end position="1222"/>
    </location>
</feature>
<feature type="compositionally biased region" description="Pro residues" evidence="1">
    <location>
        <begin position="556"/>
        <end position="593"/>
    </location>
</feature>
<reference evidence="2" key="1">
    <citation type="submission" date="2021-02" db="EMBL/GenBank/DDBJ databases">
        <authorList>
            <person name="Dougan E. K."/>
            <person name="Rhodes N."/>
            <person name="Thang M."/>
            <person name="Chan C."/>
        </authorList>
    </citation>
    <scope>NUCLEOTIDE SEQUENCE</scope>
</reference>
<feature type="compositionally biased region" description="Low complexity" evidence="1">
    <location>
        <begin position="1155"/>
        <end position="1171"/>
    </location>
</feature>
<protein>
    <submittedName>
        <fullName evidence="2">Uncharacterized protein</fullName>
    </submittedName>
</protein>
<dbReference type="PANTHER" id="PTHR24216:SF65">
    <property type="entry name" value="PAXILLIN-LIKE PROTEIN 1"/>
    <property type="match status" value="1"/>
</dbReference>
<feature type="region of interest" description="Disordered" evidence="1">
    <location>
        <begin position="554"/>
        <end position="658"/>
    </location>
</feature>
<dbReference type="Gene3D" id="3.40.50.300">
    <property type="entry name" value="P-loop containing nucleotide triphosphate hydrolases"/>
    <property type="match status" value="1"/>
</dbReference>
<accession>A0A812Q872</accession>
<dbReference type="InterPro" id="IPR006758">
    <property type="entry name" value="A32L"/>
</dbReference>
<dbReference type="Proteomes" id="UP000604046">
    <property type="component" value="Unassembled WGS sequence"/>
</dbReference>
<dbReference type="Pfam" id="PF04665">
    <property type="entry name" value="Pox_A32"/>
    <property type="match status" value="1"/>
</dbReference>
<dbReference type="OrthoDB" id="2139128at2759"/>
<dbReference type="PANTHER" id="PTHR24216">
    <property type="entry name" value="PAXILLIN-RELATED"/>
    <property type="match status" value="1"/>
</dbReference>
<dbReference type="InterPro" id="IPR027417">
    <property type="entry name" value="P-loop_NTPase"/>
</dbReference>
<organism evidence="2 3">
    <name type="scientific">Symbiodinium natans</name>
    <dbReference type="NCBI Taxonomy" id="878477"/>
    <lineage>
        <taxon>Eukaryota</taxon>
        <taxon>Sar</taxon>
        <taxon>Alveolata</taxon>
        <taxon>Dinophyceae</taxon>
        <taxon>Suessiales</taxon>
        <taxon>Symbiodiniaceae</taxon>
        <taxon>Symbiodinium</taxon>
    </lineage>
</organism>
<feature type="compositionally biased region" description="Low complexity" evidence="1">
    <location>
        <begin position="615"/>
        <end position="625"/>
    </location>
</feature>
<name>A0A812Q872_9DINO</name>
<evidence type="ECO:0000313" key="2">
    <source>
        <dbReference type="EMBL" id="CAE7359979.1"/>
    </source>
</evidence>